<dbReference type="VEuPathDB" id="FungiDB:CLUG_00573"/>
<protein>
    <submittedName>
        <fullName evidence="1">Uncharacterized protein</fullName>
    </submittedName>
</protein>
<organism evidence="1 2">
    <name type="scientific">Clavispora lusitaniae (strain ATCC 42720)</name>
    <name type="common">Yeast</name>
    <name type="synonym">Candida lusitaniae</name>
    <dbReference type="NCBI Taxonomy" id="306902"/>
    <lineage>
        <taxon>Eukaryota</taxon>
        <taxon>Fungi</taxon>
        <taxon>Dikarya</taxon>
        <taxon>Ascomycota</taxon>
        <taxon>Saccharomycotina</taxon>
        <taxon>Pichiomycetes</taxon>
        <taxon>Metschnikowiaceae</taxon>
        <taxon>Clavispora</taxon>
    </lineage>
</organism>
<dbReference type="AlphaFoldDB" id="C4XXA0"/>
<sequence length="306" mass="34541">MESPECQIHTQTNLWISRRYASDGHLRGCPVDYSLLRTTSSLTDHSLEPAHDNIITWVFGHVPYLHHLPSTIAIAAYRSNVTTHASRLQITFQESGFCSLCQLHAFEFISKGSNQVSTHRPVRHGRPLLLSYSTSPPFTTPHSYHSSHPLLNYRMSRHTRSFTAAHGPHPVAAQEFVDGGSPGWVRVQQFVEEKPPEHKVVFIKVLLVCFFKQRLDGRKRPSPPDRPLFCFAVVVCKHAQIAVFAKNCILCLLVFSCRACPEHRCWVYVQNVFVVCFIVHRNQAKIAVPPAKVGAPEIEKGQYGDA</sequence>
<dbReference type="Proteomes" id="UP000007703">
    <property type="component" value="Unassembled WGS sequence"/>
</dbReference>
<dbReference type="HOGENOM" id="CLU_909135_0_0_1"/>
<evidence type="ECO:0000313" key="2">
    <source>
        <dbReference type="Proteomes" id="UP000007703"/>
    </source>
</evidence>
<accession>C4XXA0</accession>
<reference evidence="1 2" key="1">
    <citation type="journal article" date="2009" name="Nature">
        <title>Evolution of pathogenicity and sexual reproduction in eight Candida genomes.</title>
        <authorList>
            <person name="Butler G."/>
            <person name="Rasmussen M.D."/>
            <person name="Lin M.F."/>
            <person name="Santos M.A."/>
            <person name="Sakthikumar S."/>
            <person name="Munro C.A."/>
            <person name="Rheinbay E."/>
            <person name="Grabherr M."/>
            <person name="Forche A."/>
            <person name="Reedy J.L."/>
            <person name="Agrafioti I."/>
            <person name="Arnaud M.B."/>
            <person name="Bates S."/>
            <person name="Brown A.J."/>
            <person name="Brunke S."/>
            <person name="Costanzo M.C."/>
            <person name="Fitzpatrick D.A."/>
            <person name="de Groot P.W."/>
            <person name="Harris D."/>
            <person name="Hoyer L.L."/>
            <person name="Hube B."/>
            <person name="Klis F.M."/>
            <person name="Kodira C."/>
            <person name="Lennard N."/>
            <person name="Logue M.E."/>
            <person name="Martin R."/>
            <person name="Neiman A.M."/>
            <person name="Nikolaou E."/>
            <person name="Quail M.A."/>
            <person name="Quinn J."/>
            <person name="Santos M.C."/>
            <person name="Schmitzberger F.F."/>
            <person name="Sherlock G."/>
            <person name="Shah P."/>
            <person name="Silverstein K.A."/>
            <person name="Skrzypek M.S."/>
            <person name="Soll D."/>
            <person name="Staggs R."/>
            <person name="Stansfield I."/>
            <person name="Stumpf M.P."/>
            <person name="Sudbery P.E."/>
            <person name="Srikantha T."/>
            <person name="Zeng Q."/>
            <person name="Berman J."/>
            <person name="Berriman M."/>
            <person name="Heitman J."/>
            <person name="Gow N.A."/>
            <person name="Lorenz M.C."/>
            <person name="Birren B.W."/>
            <person name="Kellis M."/>
            <person name="Cuomo C.A."/>
        </authorList>
    </citation>
    <scope>NUCLEOTIDE SEQUENCE [LARGE SCALE GENOMIC DNA]</scope>
    <source>
        <strain evidence="1 2">ATCC 42720</strain>
    </source>
</reference>
<dbReference type="KEGG" id="clu:CLUG_00573"/>
<dbReference type="InParanoid" id="C4XXA0"/>
<gene>
    <name evidence="1" type="ORF">CLUG_00573</name>
</gene>
<name>C4XXA0_CLAL4</name>
<evidence type="ECO:0000313" key="1">
    <source>
        <dbReference type="EMBL" id="EEQ36450.1"/>
    </source>
</evidence>
<proteinExistence type="predicted"/>
<dbReference type="EMBL" id="CH408076">
    <property type="protein sequence ID" value="EEQ36450.1"/>
    <property type="molecule type" value="Genomic_DNA"/>
</dbReference>